<protein>
    <submittedName>
        <fullName evidence="2">Uncharacterized protein</fullName>
    </submittedName>
</protein>
<gene>
    <name evidence="1" type="ORF">EAY46_18145</name>
    <name evidence="2" type="ORF">ERJ77_25770</name>
</gene>
<proteinExistence type="predicted"/>
<dbReference type="AlphaFoldDB" id="A0AAW4BI42"/>
<name>A0AAW4BI42_VIBAN</name>
<dbReference type="Proteomes" id="UP000726136">
    <property type="component" value="Unassembled WGS sequence"/>
</dbReference>
<evidence type="ECO:0000313" key="4">
    <source>
        <dbReference type="Proteomes" id="UP000786185"/>
    </source>
</evidence>
<evidence type="ECO:0000313" key="1">
    <source>
        <dbReference type="EMBL" id="MBF4374991.1"/>
    </source>
</evidence>
<accession>A0AAW4BI42</accession>
<dbReference type="EMBL" id="SCLC01001379">
    <property type="protein sequence ID" value="MBF4437827.1"/>
    <property type="molecule type" value="Genomic_DNA"/>
</dbReference>
<reference evidence="2 3" key="1">
    <citation type="journal article" date="2021" name="PeerJ">
        <title>Analysis of 44 Vibrio anguillarum genomes reveals high genetic diversity.</title>
        <authorList>
            <person name="Hansen M.J."/>
            <person name="Dalsgaard I."/>
        </authorList>
    </citation>
    <scope>NUCLEOTIDE SEQUENCE</scope>
    <source>
        <strain evidence="1 3">040915-1/1B</strain>
        <strain evidence="2">850617-1/1</strain>
    </source>
</reference>
<comment type="caution">
    <text evidence="2">The sequence shown here is derived from an EMBL/GenBank/DDBJ whole genome shotgun (WGS) entry which is preliminary data.</text>
</comment>
<dbReference type="EMBL" id="RDPI01000033">
    <property type="protein sequence ID" value="MBF4374991.1"/>
    <property type="molecule type" value="Genomic_DNA"/>
</dbReference>
<dbReference type="RefSeq" id="WP_194664114.1">
    <property type="nucleotide sequence ID" value="NZ_RDPI01000033.1"/>
</dbReference>
<sequence>MHTTTLLNVRKQLSETRQLFLLDKKKNRFVSELRAGKRGLEVLSHLFDYLTSSNKKGYTSEQLSAIKSHSQGITQSEWQVAAKQGVYAIYSDYRHLRPAIIFKSSQEGFKLIKVTFLLDLEQEIISV</sequence>
<evidence type="ECO:0000313" key="2">
    <source>
        <dbReference type="EMBL" id="MBF4437827.1"/>
    </source>
</evidence>
<evidence type="ECO:0000313" key="3">
    <source>
        <dbReference type="Proteomes" id="UP000726136"/>
    </source>
</evidence>
<dbReference type="Proteomes" id="UP000786185">
    <property type="component" value="Unassembled WGS sequence"/>
</dbReference>
<keyword evidence="3" id="KW-1185">Reference proteome</keyword>
<organism evidence="2 4">
    <name type="scientific">Vibrio anguillarum</name>
    <name type="common">Listonella anguillarum</name>
    <dbReference type="NCBI Taxonomy" id="55601"/>
    <lineage>
        <taxon>Bacteria</taxon>
        <taxon>Pseudomonadati</taxon>
        <taxon>Pseudomonadota</taxon>
        <taxon>Gammaproteobacteria</taxon>
        <taxon>Vibrionales</taxon>
        <taxon>Vibrionaceae</taxon>
        <taxon>Vibrio</taxon>
    </lineage>
</organism>